<sequence length="607" mass="69602">MWNKTQNSQKSIGIKRCFQNILYMLGIVIRYTPGYFINLCLFQIYCAVQVFFEFTYTLKVLLELITEGAQYREAVVYLLFMLALVLIKLVWAAWMENVTTPKAKEILHKRMRMELYEKAAGLDLEQYDDPEYYNEFVWSINEAADRMDLILQDFGSFLNQTARMLSNGIFFVALDAFGIVFILMSLAVTLTMQSYNGRLLFARDAQLKPIERKRSYFNRIFYLNDYAKELRLNPAADRLKKEFSETNARVYPVINKYGKKSALAGFIGDFCSNDILINTVYLGYLVYQTVVKRVLSYGSTMALFSASSSLKNSLRNMAVMLPRLEQHGLYVEKVRAFLAAESRMQSGERKLEEGAFRMLTMENVSFAYGKDTDTLHDISLTIRAGEKIAIVGYNGAGKSTLIKLLLRLYDVRQGRICMNGQDIREYDKKSYRSSFATVFQDYKIFASDIADNVKMDVAHETDRKKIEQALEQSGFAERLKTLPGGINTPLTREFEEEGVNLSGGEAQKVAIARTFYQYCPIIILDEPSSALDPISEYQLNQAMLEAARDKTVIFISHRLSSTVMADRIYMLEQGRIIEQGSHRELMGLNGKYAQMFRMQAEKYSVPS</sequence>
<reference evidence="12" key="2">
    <citation type="submission" date="2021-04" db="EMBL/GenBank/DDBJ databases">
        <authorList>
            <person name="Gilroy R."/>
        </authorList>
    </citation>
    <scope>NUCLEOTIDE SEQUENCE</scope>
    <source>
        <strain evidence="12">USAMLcec2-132</strain>
    </source>
</reference>
<keyword evidence="5" id="KW-0547">Nucleotide-binding</keyword>
<dbReference type="SUPFAM" id="SSF90123">
    <property type="entry name" value="ABC transporter transmembrane region"/>
    <property type="match status" value="1"/>
</dbReference>
<evidence type="ECO:0000256" key="10">
    <source>
        <dbReference type="SAM" id="Phobius"/>
    </source>
</evidence>
<dbReference type="GO" id="GO:0005524">
    <property type="term" value="F:ATP binding"/>
    <property type="evidence" value="ECO:0007669"/>
    <property type="project" value="UniProtKB-KW"/>
</dbReference>
<dbReference type="GO" id="GO:0016887">
    <property type="term" value="F:ATP hydrolysis activity"/>
    <property type="evidence" value="ECO:0007669"/>
    <property type="project" value="InterPro"/>
</dbReference>
<dbReference type="AlphaFoldDB" id="A0A9D2SRD3"/>
<name>A0A9D2SRD3_9FIRM</name>
<dbReference type="Pfam" id="PF00005">
    <property type="entry name" value="ABC_tran"/>
    <property type="match status" value="1"/>
</dbReference>
<keyword evidence="8 10" id="KW-1133">Transmembrane helix</keyword>
<feature type="transmembrane region" description="Helical" evidence="10">
    <location>
        <begin position="20"/>
        <end position="36"/>
    </location>
</feature>
<dbReference type="InterPro" id="IPR039421">
    <property type="entry name" value="Type_1_exporter"/>
</dbReference>
<evidence type="ECO:0000256" key="8">
    <source>
        <dbReference type="ARBA" id="ARBA00022989"/>
    </source>
</evidence>
<reference evidence="12" key="1">
    <citation type="journal article" date="2021" name="PeerJ">
        <title>Extensive microbial diversity within the chicken gut microbiome revealed by metagenomics and culture.</title>
        <authorList>
            <person name="Gilroy R."/>
            <person name="Ravi A."/>
            <person name="Getino M."/>
            <person name="Pursley I."/>
            <person name="Horton D.L."/>
            <person name="Alikhan N.F."/>
            <person name="Baker D."/>
            <person name="Gharbi K."/>
            <person name="Hall N."/>
            <person name="Watson M."/>
            <person name="Adriaenssens E.M."/>
            <person name="Foster-Nyarko E."/>
            <person name="Jarju S."/>
            <person name="Secka A."/>
            <person name="Antonio M."/>
            <person name="Oren A."/>
            <person name="Chaudhuri R.R."/>
            <person name="La Ragione R."/>
            <person name="Hildebrand F."/>
            <person name="Pallen M.J."/>
        </authorList>
    </citation>
    <scope>NUCLEOTIDE SEQUENCE</scope>
    <source>
        <strain evidence="12">USAMLcec2-132</strain>
    </source>
</reference>
<protein>
    <submittedName>
        <fullName evidence="12">ABC transporter ATP-binding protein/permease</fullName>
    </submittedName>
</protein>
<keyword evidence="6" id="KW-0788">Thiol protease</keyword>
<keyword evidence="2" id="KW-0813">Transport</keyword>
<dbReference type="PANTHER" id="PTHR24221:SF654">
    <property type="entry name" value="ATP-BINDING CASSETTE SUB-FAMILY B MEMBER 6"/>
    <property type="match status" value="1"/>
</dbReference>
<organism evidence="12 13">
    <name type="scientific">Candidatus Eisenbergiella merdavium</name>
    <dbReference type="NCBI Taxonomy" id="2838551"/>
    <lineage>
        <taxon>Bacteria</taxon>
        <taxon>Bacillati</taxon>
        <taxon>Bacillota</taxon>
        <taxon>Clostridia</taxon>
        <taxon>Lachnospirales</taxon>
        <taxon>Lachnospiraceae</taxon>
        <taxon>Eisenbergiella</taxon>
    </lineage>
</organism>
<keyword evidence="7 12" id="KW-0067">ATP-binding</keyword>
<keyword evidence="6" id="KW-0645">Protease</keyword>
<dbReference type="PANTHER" id="PTHR24221">
    <property type="entry name" value="ATP-BINDING CASSETTE SUB-FAMILY B"/>
    <property type="match status" value="1"/>
</dbReference>
<dbReference type="InterPro" id="IPR017871">
    <property type="entry name" value="ABC_transporter-like_CS"/>
</dbReference>
<evidence type="ECO:0000256" key="9">
    <source>
        <dbReference type="ARBA" id="ARBA00023136"/>
    </source>
</evidence>
<evidence type="ECO:0000256" key="6">
    <source>
        <dbReference type="ARBA" id="ARBA00022807"/>
    </source>
</evidence>
<dbReference type="InterPro" id="IPR003439">
    <property type="entry name" value="ABC_transporter-like_ATP-bd"/>
</dbReference>
<feature type="transmembrane region" description="Helical" evidence="10">
    <location>
        <begin position="168"/>
        <end position="190"/>
    </location>
</feature>
<dbReference type="PROSITE" id="PS00211">
    <property type="entry name" value="ABC_TRANSPORTER_1"/>
    <property type="match status" value="1"/>
</dbReference>
<evidence type="ECO:0000313" key="12">
    <source>
        <dbReference type="EMBL" id="HJC25949.1"/>
    </source>
</evidence>
<comment type="subcellular location">
    <subcellularLocation>
        <location evidence="1">Cell membrane</location>
        <topology evidence="1">Multi-pass membrane protein</topology>
    </subcellularLocation>
</comment>
<evidence type="ECO:0000256" key="1">
    <source>
        <dbReference type="ARBA" id="ARBA00004651"/>
    </source>
</evidence>
<dbReference type="InterPro" id="IPR003593">
    <property type="entry name" value="AAA+_ATPase"/>
</dbReference>
<accession>A0A9D2SRD3</accession>
<feature type="domain" description="ABC transporter" evidence="11">
    <location>
        <begin position="359"/>
        <end position="598"/>
    </location>
</feature>
<dbReference type="FunFam" id="3.40.50.300:FF:000299">
    <property type="entry name" value="ABC transporter ATP-binding protein/permease"/>
    <property type="match status" value="1"/>
</dbReference>
<evidence type="ECO:0000256" key="7">
    <source>
        <dbReference type="ARBA" id="ARBA00022840"/>
    </source>
</evidence>
<keyword evidence="6" id="KW-0378">Hydrolase</keyword>
<dbReference type="InterPro" id="IPR027417">
    <property type="entry name" value="P-loop_NTPase"/>
</dbReference>
<feature type="transmembrane region" description="Helical" evidence="10">
    <location>
        <begin position="74"/>
        <end position="94"/>
    </location>
</feature>
<comment type="caution">
    <text evidence="12">The sequence shown here is derived from an EMBL/GenBank/DDBJ whole genome shotgun (WGS) entry which is preliminary data.</text>
</comment>
<keyword evidence="4 10" id="KW-0812">Transmembrane</keyword>
<evidence type="ECO:0000256" key="5">
    <source>
        <dbReference type="ARBA" id="ARBA00022741"/>
    </source>
</evidence>
<dbReference type="InterPro" id="IPR036640">
    <property type="entry name" value="ABC1_TM_sf"/>
</dbReference>
<evidence type="ECO:0000313" key="13">
    <source>
        <dbReference type="Proteomes" id="UP000823891"/>
    </source>
</evidence>
<proteinExistence type="predicted"/>
<dbReference type="Gene3D" id="1.20.1560.10">
    <property type="entry name" value="ABC transporter type 1, transmembrane domain"/>
    <property type="match status" value="1"/>
</dbReference>
<keyword evidence="3" id="KW-1003">Cell membrane</keyword>
<dbReference type="EMBL" id="DWWS01000074">
    <property type="protein sequence ID" value="HJC25949.1"/>
    <property type="molecule type" value="Genomic_DNA"/>
</dbReference>
<evidence type="ECO:0000256" key="4">
    <source>
        <dbReference type="ARBA" id="ARBA00022692"/>
    </source>
</evidence>
<dbReference type="GO" id="GO:0034040">
    <property type="term" value="F:ATPase-coupled lipid transmembrane transporter activity"/>
    <property type="evidence" value="ECO:0007669"/>
    <property type="project" value="TreeGrafter"/>
</dbReference>
<dbReference type="PROSITE" id="PS50893">
    <property type="entry name" value="ABC_TRANSPORTER_2"/>
    <property type="match status" value="1"/>
</dbReference>
<evidence type="ECO:0000256" key="3">
    <source>
        <dbReference type="ARBA" id="ARBA00022475"/>
    </source>
</evidence>
<dbReference type="SMART" id="SM00382">
    <property type="entry name" value="AAA"/>
    <property type="match status" value="1"/>
</dbReference>
<dbReference type="SUPFAM" id="SSF52540">
    <property type="entry name" value="P-loop containing nucleoside triphosphate hydrolases"/>
    <property type="match status" value="1"/>
</dbReference>
<dbReference type="GO" id="GO:0008234">
    <property type="term" value="F:cysteine-type peptidase activity"/>
    <property type="evidence" value="ECO:0007669"/>
    <property type="project" value="UniProtKB-KW"/>
</dbReference>
<gene>
    <name evidence="12" type="ORF">H9761_20005</name>
</gene>
<dbReference type="GO" id="GO:0005886">
    <property type="term" value="C:plasma membrane"/>
    <property type="evidence" value="ECO:0007669"/>
    <property type="project" value="UniProtKB-SubCell"/>
</dbReference>
<keyword evidence="9 10" id="KW-0472">Membrane</keyword>
<evidence type="ECO:0000256" key="2">
    <source>
        <dbReference type="ARBA" id="ARBA00022448"/>
    </source>
</evidence>
<evidence type="ECO:0000259" key="11">
    <source>
        <dbReference type="PROSITE" id="PS50893"/>
    </source>
</evidence>
<dbReference type="Proteomes" id="UP000823891">
    <property type="component" value="Unassembled WGS sequence"/>
</dbReference>
<dbReference type="Gene3D" id="3.40.50.300">
    <property type="entry name" value="P-loop containing nucleotide triphosphate hydrolases"/>
    <property type="match status" value="1"/>
</dbReference>